<dbReference type="EMBL" id="FMSV02000512">
    <property type="protein sequence ID" value="SEH06986.1"/>
    <property type="molecule type" value="Genomic_DNA"/>
</dbReference>
<reference evidence="1 2" key="1">
    <citation type="submission" date="2016-10" db="EMBL/GenBank/DDBJ databases">
        <authorList>
            <person name="de Groot N.N."/>
        </authorList>
    </citation>
    <scope>NUCLEOTIDE SEQUENCE [LARGE SCALE GENOMIC DNA]</scope>
    <source>
        <strain evidence="1">MBHS1</strain>
    </source>
</reference>
<evidence type="ECO:0000313" key="2">
    <source>
        <dbReference type="Proteomes" id="UP000236724"/>
    </source>
</evidence>
<evidence type="ECO:0000313" key="1">
    <source>
        <dbReference type="EMBL" id="SEH06986.1"/>
    </source>
</evidence>
<keyword evidence="2" id="KW-1185">Reference proteome</keyword>
<sequence>MLLESLFKQQYSSLHDAVDCFFVAKKPDEAAKERQEKALERINILLPALPKPSKHPFWLTGIDATPALHLYASTLSDHGVTYYPNPAPGNKPIGVGHSYSVLALLSEHEFQTPP</sequence>
<protein>
    <submittedName>
        <fullName evidence="1">Uncharacterized protein</fullName>
    </submittedName>
</protein>
<gene>
    <name evidence="1" type="ORF">MBHS_02852</name>
</gene>
<organism evidence="1 2">
    <name type="scientific">Candidatus Venteria ishoeyi</name>
    <dbReference type="NCBI Taxonomy" id="1899563"/>
    <lineage>
        <taxon>Bacteria</taxon>
        <taxon>Pseudomonadati</taxon>
        <taxon>Pseudomonadota</taxon>
        <taxon>Gammaproteobacteria</taxon>
        <taxon>Thiotrichales</taxon>
        <taxon>Thiotrichaceae</taxon>
        <taxon>Venteria</taxon>
    </lineage>
</organism>
<dbReference type="AlphaFoldDB" id="A0A1H6FCV0"/>
<proteinExistence type="predicted"/>
<dbReference type="RefSeq" id="WP_103920705.1">
    <property type="nucleotide sequence ID" value="NZ_FMSV02000512.1"/>
</dbReference>
<name>A0A1H6FCV0_9GAMM</name>
<dbReference type="Proteomes" id="UP000236724">
    <property type="component" value="Unassembled WGS sequence"/>
</dbReference>
<accession>A0A1H6FCV0</accession>
<dbReference type="OrthoDB" id="3339508at2"/>